<evidence type="ECO:0000256" key="3">
    <source>
        <dbReference type="ARBA" id="ARBA00022676"/>
    </source>
</evidence>
<evidence type="ECO:0000256" key="2">
    <source>
        <dbReference type="ARBA" id="ARBA00006739"/>
    </source>
</evidence>
<dbReference type="PANTHER" id="PTHR43179">
    <property type="entry name" value="RHAMNOSYLTRANSFERASE WBBL"/>
    <property type="match status" value="1"/>
</dbReference>
<dbReference type="GO" id="GO:0016757">
    <property type="term" value="F:glycosyltransferase activity"/>
    <property type="evidence" value="ECO:0007669"/>
    <property type="project" value="UniProtKB-KW"/>
</dbReference>
<dbReference type="Pfam" id="PF13641">
    <property type="entry name" value="Glyco_tranf_2_3"/>
    <property type="match status" value="1"/>
</dbReference>
<feature type="domain" description="Galactofuranosyltransferase-2 C-terminal" evidence="6">
    <location>
        <begin position="443"/>
        <end position="664"/>
    </location>
</feature>
<dbReference type="Pfam" id="PF19320">
    <property type="entry name" value="GlfT2_domain3"/>
    <property type="match status" value="1"/>
</dbReference>
<dbReference type="EC" id="2.4.1.288" evidence="7"/>
<proteinExistence type="inferred from homology"/>
<dbReference type="PANTHER" id="PTHR43179:SF12">
    <property type="entry name" value="GALACTOFURANOSYLTRANSFERASE GLFT2"/>
    <property type="match status" value="1"/>
</dbReference>
<protein>
    <submittedName>
        <fullName evidence="7">Galactofuranosyl transferase GlfT2</fullName>
        <ecNumber evidence="7">2.4.1.288</ecNumber>
    </submittedName>
</protein>
<reference evidence="7 8" key="1">
    <citation type="submission" date="2019-07" db="EMBL/GenBank/DDBJ databases">
        <authorList>
            <person name="Hibberd C M."/>
            <person name="Gehrig L. J."/>
            <person name="Chang H.-W."/>
            <person name="Venkatesh S."/>
        </authorList>
    </citation>
    <scope>NUCLEOTIDE SEQUENCE [LARGE SCALE GENOMIC DNA]</scope>
    <source>
        <strain evidence="7">Bifidobacterium_longum_subsp_infantis_JG_Bg463</strain>
    </source>
</reference>
<dbReference type="EMBL" id="CABHNT010000020">
    <property type="protein sequence ID" value="VUX31730.1"/>
    <property type="molecule type" value="Genomic_DNA"/>
</dbReference>
<evidence type="ECO:0000256" key="1">
    <source>
        <dbReference type="ARBA" id="ARBA00004776"/>
    </source>
</evidence>
<dbReference type="InterPro" id="IPR029044">
    <property type="entry name" value="Nucleotide-diphossugar_trans"/>
</dbReference>
<evidence type="ECO:0000313" key="8">
    <source>
        <dbReference type="Proteomes" id="UP000345266"/>
    </source>
</evidence>
<comment type="similarity">
    <text evidence="2">Belongs to the glycosyltransferase 2 family.</text>
</comment>
<dbReference type="Proteomes" id="UP000345266">
    <property type="component" value="Unassembled WGS sequence"/>
</dbReference>
<evidence type="ECO:0000256" key="4">
    <source>
        <dbReference type="ARBA" id="ARBA00022679"/>
    </source>
</evidence>
<evidence type="ECO:0000313" key="7">
    <source>
        <dbReference type="EMBL" id="VUX31730.1"/>
    </source>
</evidence>
<evidence type="ECO:0000259" key="5">
    <source>
        <dbReference type="Pfam" id="PF17994"/>
    </source>
</evidence>
<name>A0A564VGX1_BIFLI</name>
<dbReference type="InterPro" id="IPR045699">
    <property type="entry name" value="GlfT2_C"/>
</dbReference>
<dbReference type="InterPro" id="IPR040492">
    <property type="entry name" value="GlfT2_N"/>
</dbReference>
<sequence length="665" mass="74229">MSTAQRETIWRVVFPSNSVGLDEEFRIAAATIYGSGHDASGAALGNAELHKEITGRTSLEVPSEHTYSTASYYNAFPAAYWAQWTNVQQVVLNLTVVGEGSVTVHRSDADANDYIVAKKSVNATATSPQVVQIPVPIDDMAKGGWLWFDIEASADASVTLSDASWQTEVPAKRNLTASLAITTMNKPEWCIRQFNLLADMADMNLIDAVYVVDQGSNLVEEHEGFAAAKVKLGDKLRIIQQGNIGGSGGFARGMYEVEHHGESGYALLLDDDTVLEPESVSRAVAFANHCEKPTLVGGNMLFLSEPTRICALAEVFDPQTISWGTAVKESRYDDLASTSFLDKQYLHRRVDADYNAWWMCLIPTEVIRKIGLSYPFFIKNDDVEYGVRAQRAGYRTVTVPGVCLWHQSFVDKDDQLDWQAYYHIRNRTIMGLLYANQQYKRNILKEMVRFTLSATAKMRYSAVALHQAAMKDVVAGPEHVGDILETRLPEIRGIRSKFADSNMVPVEDLPDTLRGQDEKFTHLHGLSRAEVMLGIGLHQIMPPRANRSAVIDGYMEPTKVHCLIDNGHGTHTVPADQLDSLALVADDASDHWRALGLMDSAVFVDPDRRKGVLLTRQPVRAITGFIRACGLYVKVIANWRTYQHQYRKAFATMVSPEWWQRYFTK</sequence>
<dbReference type="Pfam" id="PF17994">
    <property type="entry name" value="Glft2_N"/>
    <property type="match status" value="1"/>
</dbReference>
<evidence type="ECO:0000259" key="6">
    <source>
        <dbReference type="Pfam" id="PF19320"/>
    </source>
</evidence>
<accession>A0A564VGX1</accession>
<dbReference type="AlphaFoldDB" id="A0A564VGX1"/>
<dbReference type="Gene3D" id="3.90.550.60">
    <property type="match status" value="1"/>
</dbReference>
<keyword evidence="4 7" id="KW-0808">Transferase</keyword>
<feature type="domain" description="Galactofuranosyltransferase GlfT2 N-terminal" evidence="5">
    <location>
        <begin position="51"/>
        <end position="167"/>
    </location>
</feature>
<gene>
    <name evidence="7" type="primary">glfT2_2</name>
    <name evidence="7" type="ORF">BLJG463_00959</name>
</gene>
<organism evidence="7 8">
    <name type="scientific">Bifidobacterium longum subsp. infantis</name>
    <dbReference type="NCBI Taxonomy" id="1682"/>
    <lineage>
        <taxon>Bacteria</taxon>
        <taxon>Bacillati</taxon>
        <taxon>Actinomycetota</taxon>
        <taxon>Actinomycetes</taxon>
        <taxon>Bifidobacteriales</taxon>
        <taxon>Bifidobacteriaceae</taxon>
        <taxon>Bifidobacterium</taxon>
    </lineage>
</organism>
<keyword evidence="3 7" id="KW-0328">Glycosyltransferase</keyword>
<dbReference type="RefSeq" id="WP_144099292.1">
    <property type="nucleotide sequence ID" value="NZ_CABHND010000034.1"/>
</dbReference>
<dbReference type="SUPFAM" id="SSF53448">
    <property type="entry name" value="Nucleotide-diphospho-sugar transferases"/>
    <property type="match status" value="1"/>
</dbReference>
<comment type="pathway">
    <text evidence="1">Cell wall biogenesis; cell wall polysaccharide biosynthesis.</text>
</comment>